<protein>
    <submittedName>
        <fullName evidence="1">Uncharacterized protein</fullName>
    </submittedName>
</protein>
<proteinExistence type="predicted"/>
<dbReference type="KEGG" id="abas:ACPOL_0620"/>
<organism evidence="1 2">
    <name type="scientific">Acidisarcina polymorpha</name>
    <dbReference type="NCBI Taxonomy" id="2211140"/>
    <lineage>
        <taxon>Bacteria</taxon>
        <taxon>Pseudomonadati</taxon>
        <taxon>Acidobacteriota</taxon>
        <taxon>Terriglobia</taxon>
        <taxon>Terriglobales</taxon>
        <taxon>Acidobacteriaceae</taxon>
        <taxon>Acidisarcina</taxon>
    </lineage>
</organism>
<dbReference type="AlphaFoldDB" id="A0A2Z5FT19"/>
<sequence length="52" mass="5870">MLGANEAAATMTQIVLLKYISPPSITLVPWERPLRRSKENIDAALLLFTCRR</sequence>
<reference evidence="1 2" key="1">
    <citation type="journal article" date="2018" name="Front. Microbiol.">
        <title>Hydrolytic Capabilities as a Key to Environmental Success: Chitinolytic and Cellulolytic Acidobacteria From Acidic Sub-arctic Soils and Boreal Peatlands.</title>
        <authorList>
            <person name="Belova S.E."/>
            <person name="Ravin N.V."/>
            <person name="Pankratov T.A."/>
            <person name="Rakitin A.L."/>
            <person name="Ivanova A.A."/>
            <person name="Beletsky A.V."/>
            <person name="Mardanov A.V."/>
            <person name="Sinninghe Damste J.S."/>
            <person name="Dedysh S.N."/>
        </authorList>
    </citation>
    <scope>NUCLEOTIDE SEQUENCE [LARGE SCALE GENOMIC DNA]</scope>
    <source>
        <strain evidence="1 2">SBC82</strain>
    </source>
</reference>
<evidence type="ECO:0000313" key="2">
    <source>
        <dbReference type="Proteomes" id="UP000253606"/>
    </source>
</evidence>
<evidence type="ECO:0000313" key="1">
    <source>
        <dbReference type="EMBL" id="AXC09991.1"/>
    </source>
</evidence>
<dbReference type="EMBL" id="CP030840">
    <property type="protein sequence ID" value="AXC09991.1"/>
    <property type="molecule type" value="Genomic_DNA"/>
</dbReference>
<accession>A0A2Z5FT19</accession>
<keyword evidence="2" id="KW-1185">Reference proteome</keyword>
<name>A0A2Z5FT19_9BACT</name>
<gene>
    <name evidence="1" type="ORF">ACPOL_0620</name>
</gene>
<dbReference type="Proteomes" id="UP000253606">
    <property type="component" value="Chromosome"/>
</dbReference>